<evidence type="ECO:0000259" key="9">
    <source>
        <dbReference type="PROSITE" id="PS50928"/>
    </source>
</evidence>
<feature type="transmembrane region" description="Helical" evidence="8">
    <location>
        <begin position="145"/>
        <end position="170"/>
    </location>
</feature>
<evidence type="ECO:0000313" key="10">
    <source>
        <dbReference type="EMBL" id="ANN70273.1"/>
    </source>
</evidence>
<feature type="transmembrane region" description="Helical" evidence="8">
    <location>
        <begin position="389"/>
        <end position="407"/>
    </location>
</feature>
<dbReference type="RefSeq" id="WP_066667850.1">
    <property type="nucleotide sequence ID" value="NZ_CP016171.1"/>
</dbReference>
<dbReference type="CDD" id="cd06261">
    <property type="entry name" value="TM_PBP2"/>
    <property type="match status" value="2"/>
</dbReference>
<dbReference type="InterPro" id="IPR000515">
    <property type="entry name" value="MetI-like"/>
</dbReference>
<keyword evidence="7 8" id="KW-0472">Membrane</keyword>
<dbReference type="Gene3D" id="1.10.3720.10">
    <property type="entry name" value="MetI-like"/>
    <property type="match status" value="2"/>
</dbReference>
<dbReference type="InterPro" id="IPR035906">
    <property type="entry name" value="MetI-like_sf"/>
</dbReference>
<feature type="transmembrane region" description="Helical" evidence="8">
    <location>
        <begin position="355"/>
        <end position="377"/>
    </location>
</feature>
<feature type="transmembrane region" description="Helical" evidence="8">
    <location>
        <begin position="254"/>
        <end position="273"/>
    </location>
</feature>
<name>A0A193FSI3_9BORD</name>
<accession>A0A193FSI3</accession>
<dbReference type="Proteomes" id="UP000092213">
    <property type="component" value="Chromosome"/>
</dbReference>
<dbReference type="SUPFAM" id="SSF161098">
    <property type="entry name" value="MetI-like"/>
    <property type="match status" value="2"/>
</dbReference>
<feature type="transmembrane region" description="Helical" evidence="8">
    <location>
        <begin position="294"/>
        <end position="322"/>
    </location>
</feature>
<dbReference type="PANTHER" id="PTHR43357">
    <property type="entry name" value="INNER MEMBRANE ABC TRANSPORTER PERMEASE PROTEIN YDCV"/>
    <property type="match status" value="1"/>
</dbReference>
<dbReference type="PANTHER" id="PTHR43357:SF3">
    <property type="entry name" value="FE(3+)-TRANSPORT SYSTEM PERMEASE PROTEIN FBPB 2"/>
    <property type="match status" value="1"/>
</dbReference>
<reference evidence="10 11" key="1">
    <citation type="submission" date="2016-06" db="EMBL/GenBank/DDBJ databases">
        <title>Complete genome sequences of Bordetella bronchialis and Bordetella flabilis.</title>
        <authorList>
            <person name="LiPuma J.J."/>
            <person name="Spilker T."/>
        </authorList>
    </citation>
    <scope>NUCLEOTIDE SEQUENCE [LARGE SCALE GENOMIC DNA]</scope>
    <source>
        <strain evidence="10 11">AU17976</strain>
    </source>
</reference>
<dbReference type="PROSITE" id="PS50928">
    <property type="entry name" value="ABC_TM1"/>
    <property type="match status" value="2"/>
</dbReference>
<organism evidence="10 11">
    <name type="scientific">Bordetella bronchialis</name>
    <dbReference type="NCBI Taxonomy" id="463025"/>
    <lineage>
        <taxon>Bacteria</taxon>
        <taxon>Pseudomonadati</taxon>
        <taxon>Pseudomonadota</taxon>
        <taxon>Betaproteobacteria</taxon>
        <taxon>Burkholderiales</taxon>
        <taxon>Alcaligenaceae</taxon>
        <taxon>Bordetella</taxon>
    </lineage>
</organism>
<evidence type="ECO:0000256" key="6">
    <source>
        <dbReference type="ARBA" id="ARBA00022989"/>
    </source>
</evidence>
<comment type="subcellular location">
    <subcellularLocation>
        <location evidence="1">Cell inner membrane</location>
        <topology evidence="1">Multi-pass membrane protein</topology>
    </subcellularLocation>
    <subcellularLocation>
        <location evidence="8">Cell membrane</location>
        <topology evidence="8">Multi-pass membrane protein</topology>
    </subcellularLocation>
</comment>
<evidence type="ECO:0000256" key="2">
    <source>
        <dbReference type="ARBA" id="ARBA00022448"/>
    </source>
</evidence>
<feature type="transmembrane region" description="Helical" evidence="8">
    <location>
        <begin position="520"/>
        <end position="540"/>
    </location>
</feature>
<proteinExistence type="inferred from homology"/>
<feature type="transmembrane region" description="Helical" evidence="8">
    <location>
        <begin position="97"/>
        <end position="125"/>
    </location>
</feature>
<feature type="domain" description="ABC transmembrane type-1" evidence="9">
    <location>
        <begin position="65"/>
        <end position="269"/>
    </location>
</feature>
<keyword evidence="2 8" id="KW-0813">Transport</keyword>
<dbReference type="GO" id="GO:0005886">
    <property type="term" value="C:plasma membrane"/>
    <property type="evidence" value="ECO:0007669"/>
    <property type="project" value="UniProtKB-SubCell"/>
</dbReference>
<gene>
    <name evidence="10" type="ORF">BAU08_01975</name>
</gene>
<keyword evidence="3" id="KW-1003">Cell membrane</keyword>
<feature type="transmembrane region" description="Helical" evidence="8">
    <location>
        <begin position="64"/>
        <end position="90"/>
    </location>
</feature>
<dbReference type="EMBL" id="CP016171">
    <property type="protein sequence ID" value="ANN70273.1"/>
    <property type="molecule type" value="Genomic_DNA"/>
</dbReference>
<comment type="similarity">
    <text evidence="8">Belongs to the binding-protein-dependent transport system permease family.</text>
</comment>
<feature type="transmembrane region" description="Helical" evidence="8">
    <location>
        <begin position="12"/>
        <end position="33"/>
    </location>
</feature>
<evidence type="ECO:0000256" key="5">
    <source>
        <dbReference type="ARBA" id="ARBA00022692"/>
    </source>
</evidence>
<keyword evidence="6 8" id="KW-1133">Transmembrane helix</keyword>
<evidence type="ECO:0000256" key="4">
    <source>
        <dbReference type="ARBA" id="ARBA00022519"/>
    </source>
</evidence>
<dbReference type="Pfam" id="PF00528">
    <property type="entry name" value="BPD_transp_1"/>
    <property type="match status" value="2"/>
</dbReference>
<evidence type="ECO:0000256" key="3">
    <source>
        <dbReference type="ARBA" id="ARBA00022475"/>
    </source>
</evidence>
<protein>
    <submittedName>
        <fullName evidence="10">Iron ABC transporter permease</fullName>
    </submittedName>
</protein>
<dbReference type="AlphaFoldDB" id="A0A193FSI3"/>
<evidence type="ECO:0000256" key="7">
    <source>
        <dbReference type="ARBA" id="ARBA00023136"/>
    </source>
</evidence>
<keyword evidence="4" id="KW-0997">Cell inner membrane</keyword>
<feature type="domain" description="ABC transmembrane type-1" evidence="9">
    <location>
        <begin position="351"/>
        <end position="541"/>
    </location>
</feature>
<dbReference type="STRING" id="463025.BAU08_01975"/>
<evidence type="ECO:0000313" key="11">
    <source>
        <dbReference type="Proteomes" id="UP000092213"/>
    </source>
</evidence>
<dbReference type="GO" id="GO:0055085">
    <property type="term" value="P:transmembrane transport"/>
    <property type="evidence" value="ECO:0007669"/>
    <property type="project" value="InterPro"/>
</dbReference>
<sequence>MVVLGTLRRDPVWLALAAVSLVSLGLFLLWPLATMFGKSLASGDGGIDFGGYGRFFAERSYRQAFFNTLILGAAVTLCSLAVGGGLAVAVARCKFPLATLVAILPLVTLVIPDVVVAASWVVLLGKQGLVNSFLRPLGIELPSLYSWWGLVLVMTLNNYVYAFVAVLVGLRSMDRNLEEAAQSLGRPPGPVVFGVTLPMLLPSIFGGAMIVFTHVIGSFGVPAIIGARTPVLAVKAYHEFVNEMGGSAQMQTTMASMLVLLGAAALLFQKLVVERRQYQMEAGRAPLAVTLTGWRAGAATAGVLGIVALSLAPAVVAVITAFTPAVGPVLRYGGFTLDHLLHAALRAPDPLYHSLFLATVATLAGSLFAIVTAYLIVKRRSGLTHVLDILVALPLTIAGTVLGIALINTFGSGWLILTGSWTIMALAYFLRRVPTSVRAAIGPLHNLKDSLEEASMSLGVNPIRSFFKVVLPTIWPAAAAAAVLMWVTTLSELSATVVLYFGGMSTMPIEIFQQVDSDRLALACAYSVLLILTIFIPLALARWKMGLKVGAIE</sequence>
<evidence type="ECO:0000256" key="1">
    <source>
        <dbReference type="ARBA" id="ARBA00004429"/>
    </source>
</evidence>
<evidence type="ECO:0000256" key="8">
    <source>
        <dbReference type="RuleBase" id="RU363032"/>
    </source>
</evidence>
<feature type="transmembrane region" description="Helical" evidence="8">
    <location>
        <begin position="413"/>
        <end position="430"/>
    </location>
</feature>
<keyword evidence="5 8" id="KW-0812">Transmembrane</keyword>
<feature type="transmembrane region" description="Helical" evidence="8">
    <location>
        <begin position="191"/>
        <end position="212"/>
    </location>
</feature>
<feature type="transmembrane region" description="Helical" evidence="8">
    <location>
        <begin position="474"/>
        <end position="500"/>
    </location>
</feature>